<dbReference type="EMBL" id="CM042047">
    <property type="protein sequence ID" value="KAI3772853.1"/>
    <property type="molecule type" value="Genomic_DNA"/>
</dbReference>
<keyword evidence="2" id="KW-1185">Reference proteome</keyword>
<gene>
    <name evidence="1" type="ORF">L6452_04047</name>
</gene>
<evidence type="ECO:0000313" key="1">
    <source>
        <dbReference type="EMBL" id="KAI3772853.1"/>
    </source>
</evidence>
<protein>
    <submittedName>
        <fullName evidence="1">Uncharacterized protein</fullName>
    </submittedName>
</protein>
<evidence type="ECO:0000313" key="2">
    <source>
        <dbReference type="Proteomes" id="UP001055879"/>
    </source>
</evidence>
<reference evidence="1 2" key="2">
    <citation type="journal article" date="2022" name="Mol. Ecol. Resour.">
        <title>The genomes of chicory, endive, great burdock and yacon provide insights into Asteraceae paleo-polyploidization history and plant inulin production.</title>
        <authorList>
            <person name="Fan W."/>
            <person name="Wang S."/>
            <person name="Wang H."/>
            <person name="Wang A."/>
            <person name="Jiang F."/>
            <person name="Liu H."/>
            <person name="Zhao H."/>
            <person name="Xu D."/>
            <person name="Zhang Y."/>
        </authorList>
    </citation>
    <scope>NUCLEOTIDE SEQUENCE [LARGE SCALE GENOMIC DNA]</scope>
    <source>
        <strain evidence="2">cv. Niubang</strain>
    </source>
</reference>
<name>A0ACB9FNC6_ARCLA</name>
<reference evidence="2" key="1">
    <citation type="journal article" date="2022" name="Mol. Ecol. Resour.">
        <title>The genomes of chicory, endive, great burdock and yacon provide insights into Asteraceae palaeo-polyploidization history and plant inulin production.</title>
        <authorList>
            <person name="Fan W."/>
            <person name="Wang S."/>
            <person name="Wang H."/>
            <person name="Wang A."/>
            <person name="Jiang F."/>
            <person name="Liu H."/>
            <person name="Zhao H."/>
            <person name="Xu D."/>
            <person name="Zhang Y."/>
        </authorList>
    </citation>
    <scope>NUCLEOTIDE SEQUENCE [LARGE SCALE GENOMIC DNA]</scope>
    <source>
        <strain evidence="2">cv. Niubang</strain>
    </source>
</reference>
<sequence length="89" mass="9707">MDNFGVNNEDVNGRAVLDSQVSVDVRVVVDASFFTSEAVNDDVVLAFDSMKCNSSHIVVGNSQSEDCFRAEDCFVHDVEVNDEGIDDDS</sequence>
<comment type="caution">
    <text evidence="1">The sequence shown here is derived from an EMBL/GenBank/DDBJ whole genome shotgun (WGS) entry which is preliminary data.</text>
</comment>
<accession>A0ACB9FNC6</accession>
<proteinExistence type="predicted"/>
<dbReference type="Proteomes" id="UP001055879">
    <property type="component" value="Linkage Group LG01"/>
</dbReference>
<organism evidence="1 2">
    <name type="scientific">Arctium lappa</name>
    <name type="common">Greater burdock</name>
    <name type="synonym">Lappa major</name>
    <dbReference type="NCBI Taxonomy" id="4217"/>
    <lineage>
        <taxon>Eukaryota</taxon>
        <taxon>Viridiplantae</taxon>
        <taxon>Streptophyta</taxon>
        <taxon>Embryophyta</taxon>
        <taxon>Tracheophyta</taxon>
        <taxon>Spermatophyta</taxon>
        <taxon>Magnoliopsida</taxon>
        <taxon>eudicotyledons</taxon>
        <taxon>Gunneridae</taxon>
        <taxon>Pentapetalae</taxon>
        <taxon>asterids</taxon>
        <taxon>campanulids</taxon>
        <taxon>Asterales</taxon>
        <taxon>Asteraceae</taxon>
        <taxon>Carduoideae</taxon>
        <taxon>Cardueae</taxon>
        <taxon>Arctiinae</taxon>
        <taxon>Arctium</taxon>
    </lineage>
</organism>